<dbReference type="EMBL" id="LJUJ01000002">
    <property type="protein sequence ID" value="KPK64602.1"/>
    <property type="molecule type" value="Genomic_DNA"/>
</dbReference>
<reference evidence="2 3" key="1">
    <citation type="journal article" date="2015" name="Microbiome">
        <title>Genomic resolution of linkages in carbon, nitrogen, and sulfur cycling among widespread estuary sediment bacteria.</title>
        <authorList>
            <person name="Baker B.J."/>
            <person name="Lazar C.S."/>
            <person name="Teske A.P."/>
            <person name="Dick G.J."/>
        </authorList>
    </citation>
    <scope>NUCLEOTIDE SEQUENCE [LARGE SCALE GENOMIC DNA]</scope>
    <source>
        <strain evidence="2">SM23_42</strain>
    </source>
</reference>
<gene>
    <name evidence="2" type="ORF">AMJ83_02575</name>
</gene>
<feature type="domain" description="DUF5916" evidence="1">
    <location>
        <begin position="237"/>
        <end position="614"/>
    </location>
</feature>
<dbReference type="AlphaFoldDB" id="A0A0S8FWX4"/>
<dbReference type="CDD" id="cd09618">
    <property type="entry name" value="CBM9_like_2"/>
    <property type="match status" value="1"/>
</dbReference>
<evidence type="ECO:0000313" key="2">
    <source>
        <dbReference type="EMBL" id="KPK64602.1"/>
    </source>
</evidence>
<dbReference type="InterPro" id="IPR045670">
    <property type="entry name" value="DUF5916"/>
</dbReference>
<dbReference type="Pfam" id="PF19313">
    <property type="entry name" value="DUF5916"/>
    <property type="match status" value="1"/>
</dbReference>
<evidence type="ECO:0000313" key="3">
    <source>
        <dbReference type="Proteomes" id="UP000051373"/>
    </source>
</evidence>
<name>A0A0S8FWX4_UNCW3</name>
<comment type="caution">
    <text evidence="2">The sequence shown here is derived from an EMBL/GenBank/DDBJ whole genome shotgun (WGS) entry which is preliminary data.</text>
</comment>
<dbReference type="Proteomes" id="UP000051373">
    <property type="component" value="Unassembled WGS sequence"/>
</dbReference>
<accession>A0A0S8FWX4</accession>
<dbReference type="Gene3D" id="2.60.40.1190">
    <property type="match status" value="1"/>
</dbReference>
<dbReference type="STRING" id="1703779.AMJ83_02575"/>
<organism evidence="2 3">
    <name type="scientific">candidate division WOR_3 bacterium SM23_42</name>
    <dbReference type="NCBI Taxonomy" id="1703779"/>
    <lineage>
        <taxon>Bacteria</taxon>
        <taxon>Bacteria division WOR-3</taxon>
    </lineage>
</organism>
<evidence type="ECO:0000259" key="1">
    <source>
        <dbReference type="Pfam" id="PF19313"/>
    </source>
</evidence>
<protein>
    <recommendedName>
        <fullName evidence="1">DUF5916 domain-containing protein</fullName>
    </recommendedName>
</protein>
<dbReference type="SUPFAM" id="SSF49344">
    <property type="entry name" value="CBD9-like"/>
    <property type="match status" value="1"/>
</dbReference>
<sequence length="723" mass="84227">MHYLLIFFMLLAERKSVEVHFTEIAPSIDGFIEETWQDADSAYDFVQFMPYEKTAPTERTAVYVLQDENNLYIAFRCYADSIKPIACLTADEDDIRIGIDSFGSKNTAYYFQIYASGIYHDGWILDDGRTYDDSWEGVWYRALKMYDDRWEIEIKIPFKSIRYKKGLDEWGVTFARYMAQNREISLWNEFAQREDVLVSKYGSLKSMNPQVTGYYFELYPEAYLRIDREFYYDNSIRTDTTKTKPSVSLNLKWDVTPQTTINATILPDFAQIESDPFSLNLSQYPTYLDERRPFFLEGQEIFRMGDFGDWGFFDPLEIFYSRRIGKSVNDEAVPILGGLKVTNKSKNWNIGILGAYTDTYLDTIAHRIDEPNRWFGIFRAKRAIFENSDIGMLFSGMAVDGDEYNYAFGLDGAYRKGASQFIIQGALSNKKDSVHDNFGWAFDAGYFGFIKNFITFASARVIQDSFDVSAVGFVPWVGETKFLFMTGPYKQYQKGSVRTFWVAPGVVVTQEPGVSDWSVTGIVEINTQFRNDWGFDIGINAGRHHEAPYHPYEDTVVSYFLRELNSSFWGRLFNQHIDFGFNYSYGWNYMSGHLGYQGENRLSYTYSIIPQIRLGLASNIWIEWDPDHHIEAIWPIFRPSIDVAFNAEMNLRIFDEIVTRTPSTDFGELEYRWNRIGALFSWNFMPKSWLYIALNDHRTQDEYGDLQPLYQIGAIKAKYLLYF</sequence>
<proteinExistence type="predicted"/>